<gene>
    <name evidence="6" type="ORF">PS9374_05554</name>
</gene>
<feature type="domain" description="4Fe-4S ferredoxin-type" evidence="5">
    <location>
        <begin position="1"/>
        <end position="30"/>
    </location>
</feature>
<dbReference type="PANTHER" id="PTHR43687:SF1">
    <property type="entry name" value="FERREDOXIN III"/>
    <property type="match status" value="1"/>
</dbReference>
<comment type="caution">
    <text evidence="6">The sequence shown here is derived from an EMBL/GenBank/DDBJ whole genome shotgun (WGS) entry which is preliminary data.</text>
</comment>
<keyword evidence="4" id="KW-0411">Iron-sulfur</keyword>
<dbReference type="AlphaFoldDB" id="A0A161LKP2"/>
<dbReference type="Proteomes" id="UP000077701">
    <property type="component" value="Unassembled WGS sequence"/>
</dbReference>
<dbReference type="STRING" id="161355.PS9374_05554"/>
<dbReference type="Gene3D" id="3.30.70.20">
    <property type="match status" value="1"/>
</dbReference>
<evidence type="ECO:0000256" key="4">
    <source>
        <dbReference type="ARBA" id="ARBA00023014"/>
    </source>
</evidence>
<dbReference type="GO" id="GO:0046872">
    <property type="term" value="F:metal ion binding"/>
    <property type="evidence" value="ECO:0007669"/>
    <property type="project" value="UniProtKB-KW"/>
</dbReference>
<dbReference type="OrthoDB" id="9800445at2"/>
<keyword evidence="3" id="KW-0408">Iron</keyword>
<keyword evidence="2" id="KW-0479">Metal-binding</keyword>
<accession>A0A161LKP2</accession>
<evidence type="ECO:0000256" key="1">
    <source>
        <dbReference type="ARBA" id="ARBA00022485"/>
    </source>
</evidence>
<sequence>MIELVSRARCIACDKCVEVCPTGVFDTGEDGVPVIARQADCQTCFMCEAYCPADALFVAPRAHPLPEPPDETALAESGLLGGYRRQIGWGHGRTPGARLAVGPALPGSAGAIVS</sequence>
<dbReference type="PROSITE" id="PS00198">
    <property type="entry name" value="4FE4S_FER_1"/>
    <property type="match status" value="2"/>
</dbReference>
<protein>
    <submittedName>
        <fullName evidence="6">4Fe-4S ferredoxin</fullName>
    </submittedName>
</protein>
<evidence type="ECO:0000256" key="3">
    <source>
        <dbReference type="ARBA" id="ARBA00023004"/>
    </source>
</evidence>
<name>A0A161LKP2_9ACTN</name>
<reference evidence="6 7" key="1">
    <citation type="journal article" date="2016" name="Genome Announc.">
        <title>Draft Genome Sequence of Planomonospora sphaerica JCM9374, a Rare Actinomycete.</title>
        <authorList>
            <person name="Dohra H."/>
            <person name="Suzuki T."/>
            <person name="Inoue Y."/>
            <person name="Kodani S."/>
        </authorList>
    </citation>
    <scope>NUCLEOTIDE SEQUENCE [LARGE SCALE GENOMIC DNA]</scope>
    <source>
        <strain evidence="6 7">JCM 9374</strain>
    </source>
</reference>
<dbReference type="SUPFAM" id="SSF54862">
    <property type="entry name" value="4Fe-4S ferredoxins"/>
    <property type="match status" value="1"/>
</dbReference>
<organism evidence="6 7">
    <name type="scientific">Planomonospora sphaerica</name>
    <dbReference type="NCBI Taxonomy" id="161355"/>
    <lineage>
        <taxon>Bacteria</taxon>
        <taxon>Bacillati</taxon>
        <taxon>Actinomycetota</taxon>
        <taxon>Actinomycetes</taxon>
        <taxon>Streptosporangiales</taxon>
        <taxon>Streptosporangiaceae</taxon>
        <taxon>Planomonospora</taxon>
    </lineage>
</organism>
<dbReference type="InterPro" id="IPR017896">
    <property type="entry name" value="4Fe4S_Fe-S-bd"/>
</dbReference>
<dbReference type="InterPro" id="IPR050572">
    <property type="entry name" value="Fe-S_Ferredoxin"/>
</dbReference>
<evidence type="ECO:0000313" key="6">
    <source>
        <dbReference type="EMBL" id="GAT69874.1"/>
    </source>
</evidence>
<evidence type="ECO:0000313" key="7">
    <source>
        <dbReference type="Proteomes" id="UP000077701"/>
    </source>
</evidence>
<dbReference type="RefSeq" id="WP_068901937.1">
    <property type="nucleotide sequence ID" value="NZ_BDCX01000015.1"/>
</dbReference>
<dbReference type="PROSITE" id="PS51379">
    <property type="entry name" value="4FE4S_FER_2"/>
    <property type="match status" value="2"/>
</dbReference>
<dbReference type="EMBL" id="BDCX01000015">
    <property type="protein sequence ID" value="GAT69874.1"/>
    <property type="molecule type" value="Genomic_DNA"/>
</dbReference>
<feature type="domain" description="4Fe-4S ferredoxin-type" evidence="5">
    <location>
        <begin position="31"/>
        <end position="61"/>
    </location>
</feature>
<proteinExistence type="predicted"/>
<keyword evidence="1" id="KW-0004">4Fe-4S</keyword>
<keyword evidence="7" id="KW-1185">Reference proteome</keyword>
<reference evidence="7" key="2">
    <citation type="submission" date="2016-04" db="EMBL/GenBank/DDBJ databases">
        <title>Planomonospora sphaerica JCM9374 whole genome shotgun sequence.</title>
        <authorList>
            <person name="Suzuki T."/>
            <person name="Dohra H."/>
            <person name="Kodani S."/>
        </authorList>
    </citation>
    <scope>NUCLEOTIDE SEQUENCE [LARGE SCALE GENOMIC DNA]</scope>
    <source>
        <strain evidence="7">JCM 9374</strain>
    </source>
</reference>
<dbReference type="Pfam" id="PF13187">
    <property type="entry name" value="Fer4_9"/>
    <property type="match status" value="1"/>
</dbReference>
<evidence type="ECO:0000256" key="2">
    <source>
        <dbReference type="ARBA" id="ARBA00022723"/>
    </source>
</evidence>
<dbReference type="GO" id="GO:0051539">
    <property type="term" value="F:4 iron, 4 sulfur cluster binding"/>
    <property type="evidence" value="ECO:0007669"/>
    <property type="project" value="UniProtKB-KW"/>
</dbReference>
<dbReference type="PANTHER" id="PTHR43687">
    <property type="entry name" value="ADENYLYLSULFATE REDUCTASE, BETA SUBUNIT"/>
    <property type="match status" value="1"/>
</dbReference>
<evidence type="ECO:0000259" key="5">
    <source>
        <dbReference type="PROSITE" id="PS51379"/>
    </source>
</evidence>
<dbReference type="InterPro" id="IPR017900">
    <property type="entry name" value="4Fe4S_Fe_S_CS"/>
</dbReference>